<keyword evidence="3" id="KW-1185">Reference proteome</keyword>
<dbReference type="Gene3D" id="1.20.1050.10">
    <property type="match status" value="1"/>
</dbReference>
<dbReference type="PROSITE" id="PS50404">
    <property type="entry name" value="GST_NTER"/>
    <property type="match status" value="1"/>
</dbReference>
<dbReference type="Pfam" id="PF22041">
    <property type="entry name" value="GST_C_7"/>
    <property type="match status" value="1"/>
</dbReference>
<dbReference type="AlphaFoldDB" id="A0A9P5U6C0"/>
<sequence length="183" mass="20564">MKKLGAHPTGLKPDGSPMYTLPVIHDDSTGALISDSALIAEYLDKTYPTEMIGSKTAPFALLLLPQMIREVVNGPSAEYVTRNYLPRFGISSFATWTMSEEQRVAEWEKVKEFLGSVHAMMKAEDRWIMGDEVSFADFAVGAVLEMLKTLFGKDSEEWKGVVGWHDGRWGRMMTELEKYSAVY</sequence>
<dbReference type="SUPFAM" id="SSF52833">
    <property type="entry name" value="Thioredoxin-like"/>
    <property type="match status" value="1"/>
</dbReference>
<dbReference type="EMBL" id="JADNRY010000070">
    <property type="protein sequence ID" value="KAF9067622.1"/>
    <property type="molecule type" value="Genomic_DNA"/>
</dbReference>
<dbReference type="InterPro" id="IPR004045">
    <property type="entry name" value="Glutathione_S-Trfase_N"/>
</dbReference>
<evidence type="ECO:0000313" key="3">
    <source>
        <dbReference type="Proteomes" id="UP000772434"/>
    </source>
</evidence>
<dbReference type="Proteomes" id="UP000772434">
    <property type="component" value="Unassembled WGS sequence"/>
</dbReference>
<name>A0A9P5U6C0_9AGAR</name>
<protein>
    <recommendedName>
        <fullName evidence="1">GST N-terminal domain-containing protein</fullName>
    </recommendedName>
</protein>
<evidence type="ECO:0000259" key="1">
    <source>
        <dbReference type="PROSITE" id="PS50404"/>
    </source>
</evidence>
<feature type="domain" description="GST N-terminal" evidence="1">
    <location>
        <begin position="1"/>
        <end position="51"/>
    </location>
</feature>
<reference evidence="2" key="1">
    <citation type="submission" date="2020-11" db="EMBL/GenBank/DDBJ databases">
        <authorList>
            <consortium name="DOE Joint Genome Institute"/>
            <person name="Ahrendt S."/>
            <person name="Riley R."/>
            <person name="Andreopoulos W."/>
            <person name="Labutti K."/>
            <person name="Pangilinan J."/>
            <person name="Ruiz-Duenas F.J."/>
            <person name="Barrasa J.M."/>
            <person name="Sanchez-Garcia M."/>
            <person name="Camarero S."/>
            <person name="Miyauchi S."/>
            <person name="Serrano A."/>
            <person name="Linde D."/>
            <person name="Babiker R."/>
            <person name="Drula E."/>
            <person name="Ayuso-Fernandez I."/>
            <person name="Pacheco R."/>
            <person name="Padilla G."/>
            <person name="Ferreira P."/>
            <person name="Barriuso J."/>
            <person name="Kellner H."/>
            <person name="Castanera R."/>
            <person name="Alfaro M."/>
            <person name="Ramirez L."/>
            <person name="Pisabarro A.G."/>
            <person name="Kuo A."/>
            <person name="Tritt A."/>
            <person name="Lipzen A."/>
            <person name="He G."/>
            <person name="Yan M."/>
            <person name="Ng V."/>
            <person name="Cullen D."/>
            <person name="Martin F."/>
            <person name="Rosso M.-N."/>
            <person name="Henrissat B."/>
            <person name="Hibbett D."/>
            <person name="Martinez A.T."/>
            <person name="Grigoriev I.V."/>
        </authorList>
    </citation>
    <scope>NUCLEOTIDE SEQUENCE</scope>
    <source>
        <strain evidence="2">AH 40177</strain>
    </source>
</reference>
<dbReference type="InterPro" id="IPR036282">
    <property type="entry name" value="Glutathione-S-Trfase_C_sf"/>
</dbReference>
<dbReference type="InterPro" id="IPR036249">
    <property type="entry name" value="Thioredoxin-like_sf"/>
</dbReference>
<gene>
    <name evidence="2" type="ORF">BDP27DRAFT_1448928</name>
</gene>
<comment type="caution">
    <text evidence="2">The sequence shown here is derived from an EMBL/GenBank/DDBJ whole genome shotgun (WGS) entry which is preliminary data.</text>
</comment>
<dbReference type="OrthoDB" id="4951845at2759"/>
<dbReference type="SUPFAM" id="SSF47616">
    <property type="entry name" value="GST C-terminal domain-like"/>
    <property type="match status" value="1"/>
</dbReference>
<dbReference type="Gene3D" id="3.40.30.10">
    <property type="entry name" value="Glutaredoxin"/>
    <property type="match status" value="1"/>
</dbReference>
<proteinExistence type="predicted"/>
<dbReference type="InterPro" id="IPR054416">
    <property type="entry name" value="GST_UstS-like_C"/>
</dbReference>
<accession>A0A9P5U6C0</accession>
<organism evidence="2 3">
    <name type="scientific">Rhodocollybia butyracea</name>
    <dbReference type="NCBI Taxonomy" id="206335"/>
    <lineage>
        <taxon>Eukaryota</taxon>
        <taxon>Fungi</taxon>
        <taxon>Dikarya</taxon>
        <taxon>Basidiomycota</taxon>
        <taxon>Agaricomycotina</taxon>
        <taxon>Agaricomycetes</taxon>
        <taxon>Agaricomycetidae</taxon>
        <taxon>Agaricales</taxon>
        <taxon>Marasmiineae</taxon>
        <taxon>Omphalotaceae</taxon>
        <taxon>Rhodocollybia</taxon>
    </lineage>
</organism>
<evidence type="ECO:0000313" key="2">
    <source>
        <dbReference type="EMBL" id="KAF9067622.1"/>
    </source>
</evidence>
<dbReference type="Pfam" id="PF13417">
    <property type="entry name" value="GST_N_3"/>
    <property type="match status" value="1"/>
</dbReference>